<keyword evidence="2" id="KW-0285">Flavoprotein</keyword>
<evidence type="ECO:0000256" key="4">
    <source>
        <dbReference type="ARBA" id="ARBA00022723"/>
    </source>
</evidence>
<name>A0A923JHE5_9PSED</name>
<keyword evidence="8" id="KW-0411">Iron-sulfur</keyword>
<dbReference type="EMBL" id="JABWQP020000010">
    <property type="protein sequence ID" value="MBV4487826.1"/>
    <property type="molecule type" value="Genomic_DNA"/>
</dbReference>
<protein>
    <submittedName>
        <fullName evidence="10">FAD-dependent oxidoreductase</fullName>
    </submittedName>
</protein>
<dbReference type="Gene3D" id="3.30.390.30">
    <property type="match status" value="1"/>
</dbReference>
<dbReference type="SUPFAM" id="SSF55424">
    <property type="entry name" value="FAD/NAD-linked reductases, dimerisation (C-terminal) domain"/>
    <property type="match status" value="1"/>
</dbReference>
<dbReference type="Pfam" id="PF00355">
    <property type="entry name" value="Rieske"/>
    <property type="match status" value="1"/>
</dbReference>
<organism evidence="10">
    <name type="scientific">Pseudomonas khorasanensis</name>
    <dbReference type="NCBI Taxonomy" id="2745508"/>
    <lineage>
        <taxon>Bacteria</taxon>
        <taxon>Pseudomonadati</taxon>
        <taxon>Pseudomonadota</taxon>
        <taxon>Gammaproteobacteria</taxon>
        <taxon>Pseudomonadales</taxon>
        <taxon>Pseudomonadaceae</taxon>
        <taxon>Pseudomonas</taxon>
    </lineage>
</organism>
<reference evidence="10" key="2">
    <citation type="submission" date="2020-07" db="EMBL/GenBank/DDBJ databases">
        <authorList>
            <person name="Lood C."/>
            <person name="Girard L."/>
        </authorList>
    </citation>
    <scope>NUCLEOTIDE SEQUENCE</scope>
    <source>
        <strain evidence="10">SWRI153</strain>
    </source>
</reference>
<evidence type="ECO:0000313" key="12">
    <source>
        <dbReference type="Proteomes" id="UP000648816"/>
    </source>
</evidence>
<dbReference type="Gene3D" id="3.50.50.60">
    <property type="entry name" value="FAD/NAD(P)-binding domain"/>
    <property type="match status" value="2"/>
</dbReference>
<dbReference type="SUPFAM" id="SSF51905">
    <property type="entry name" value="FAD/NAD(P)-binding domain"/>
    <property type="match status" value="2"/>
</dbReference>
<keyword evidence="4" id="KW-0479">Metal-binding</keyword>
<reference evidence="11" key="3">
    <citation type="submission" date="2021-06" db="EMBL/GenBank/DDBJ databases">
        <title>Updating the genus Pseudomonas: Description of 43 new species and partition of the Pseudomonas putida group.</title>
        <authorList>
            <person name="Girard L."/>
            <person name="Lood C."/>
            <person name="Vandamme P."/>
            <person name="Rokni-Zadeh H."/>
            <person name="Van Noort V."/>
            <person name="Hofte M."/>
            <person name="Lavigne R."/>
            <person name="De Mot R."/>
        </authorList>
    </citation>
    <scope>NUCLEOTIDE SEQUENCE</scope>
    <source>
        <strain evidence="11">SWRI153</strain>
    </source>
</reference>
<dbReference type="GO" id="GO:0046872">
    <property type="term" value="F:metal ion binding"/>
    <property type="evidence" value="ECO:0007669"/>
    <property type="project" value="UniProtKB-KW"/>
</dbReference>
<dbReference type="Proteomes" id="UP000648816">
    <property type="component" value="Unassembled WGS sequence"/>
</dbReference>
<dbReference type="GO" id="GO:0051537">
    <property type="term" value="F:2 iron, 2 sulfur cluster binding"/>
    <property type="evidence" value="ECO:0007669"/>
    <property type="project" value="UniProtKB-KW"/>
</dbReference>
<proteinExistence type="predicted"/>
<dbReference type="InterPro" id="IPR036922">
    <property type="entry name" value="Rieske_2Fe-2S_sf"/>
</dbReference>
<keyword evidence="5" id="KW-0274">FAD</keyword>
<dbReference type="PRINTS" id="PR00368">
    <property type="entry name" value="FADPNR"/>
</dbReference>
<keyword evidence="3" id="KW-0001">2Fe-2S</keyword>
<dbReference type="EMBL" id="JABWQP010000017">
    <property type="protein sequence ID" value="MBC3344469.1"/>
    <property type="molecule type" value="Genomic_DNA"/>
</dbReference>
<evidence type="ECO:0000256" key="3">
    <source>
        <dbReference type="ARBA" id="ARBA00022714"/>
    </source>
</evidence>
<dbReference type="PANTHER" id="PTHR43557:SF2">
    <property type="entry name" value="RIESKE DOMAIN-CONTAINING PROTEIN-RELATED"/>
    <property type="match status" value="1"/>
</dbReference>
<evidence type="ECO:0000313" key="10">
    <source>
        <dbReference type="EMBL" id="MBC3344469.1"/>
    </source>
</evidence>
<keyword evidence="6" id="KW-0560">Oxidoreductase</keyword>
<evidence type="ECO:0000256" key="8">
    <source>
        <dbReference type="ARBA" id="ARBA00023014"/>
    </source>
</evidence>
<dbReference type="InterPro" id="IPR023753">
    <property type="entry name" value="FAD/NAD-binding_dom"/>
</dbReference>
<dbReference type="InterPro" id="IPR036188">
    <property type="entry name" value="FAD/NAD-bd_sf"/>
</dbReference>
<comment type="cofactor">
    <cofactor evidence="1">
        <name>FAD</name>
        <dbReference type="ChEBI" id="CHEBI:57692"/>
    </cofactor>
</comment>
<sequence length="507" mass="54984">MSLHRVARFADVPQDRGLQVEIGDCKIVLLRANGQLRAFQGLCPHAGAPLAKGALCHGRLICPWHKAAYRAEDGGLCEPPSLDSLKRYPLEVRGDEVWVDDQALSDPHTPPADDSRTFVVVGAGAAGTACTAALREKGFGGRIVLIDGDPDAGYDRTVLSKFVLAGEMSSKEVPPLRDEASYLTQRIERVQGEVTSLDAPGKTLHLNNGGILRYDAAVLATGGAPNPLKLPGAELPNVFVLRSKAQAEQIISAAQPGQRAVIIGDSFIALECASSLREYGLDVTVLARHAVPFARQFGEAVGKAIRALHEEHGVKFISEHEATQILGDDKVEGVLLDNGLRLAADLVLAGIGIHPATEAFASLPKEDDQSLRVNDGMRVTEGVWAIGDIATFPLNGQPQRIEHWRLAQQHARIAAANMLGGEEHYLDVPYFWTHHFGKDYDYLGHAEEWDEVEFSGEPEKPPFVGLFAKNGIVVAAVACDKQRAMALLVERMKQPLRMKEAWTLIQA</sequence>
<gene>
    <name evidence="11" type="ORF">HU727_019770</name>
    <name evidence="10" type="ORF">HU727_22790</name>
</gene>
<evidence type="ECO:0000259" key="9">
    <source>
        <dbReference type="PROSITE" id="PS51296"/>
    </source>
</evidence>
<feature type="domain" description="Rieske" evidence="9">
    <location>
        <begin position="4"/>
        <end position="99"/>
    </location>
</feature>
<dbReference type="AlphaFoldDB" id="A0A923JHE5"/>
<evidence type="ECO:0000256" key="2">
    <source>
        <dbReference type="ARBA" id="ARBA00022630"/>
    </source>
</evidence>
<evidence type="ECO:0000256" key="6">
    <source>
        <dbReference type="ARBA" id="ARBA00023002"/>
    </source>
</evidence>
<accession>A0A923JHE5</accession>
<dbReference type="PANTHER" id="PTHR43557">
    <property type="entry name" value="APOPTOSIS-INDUCING FACTOR 1"/>
    <property type="match status" value="1"/>
</dbReference>
<evidence type="ECO:0000313" key="11">
    <source>
        <dbReference type="EMBL" id="MBV4487826.1"/>
    </source>
</evidence>
<dbReference type="GO" id="GO:0005737">
    <property type="term" value="C:cytoplasm"/>
    <property type="evidence" value="ECO:0007669"/>
    <property type="project" value="TreeGrafter"/>
</dbReference>
<dbReference type="InterPro" id="IPR016156">
    <property type="entry name" value="FAD/NAD-linked_Rdtase_dimer_sf"/>
</dbReference>
<dbReference type="Pfam" id="PF07992">
    <property type="entry name" value="Pyr_redox_2"/>
    <property type="match status" value="1"/>
</dbReference>
<dbReference type="Gene3D" id="2.102.10.10">
    <property type="entry name" value="Rieske [2Fe-2S] iron-sulphur domain"/>
    <property type="match status" value="1"/>
</dbReference>
<dbReference type="InterPro" id="IPR050446">
    <property type="entry name" value="FAD-oxidoreductase/Apoptosis"/>
</dbReference>
<keyword evidence="7" id="KW-0408">Iron</keyword>
<evidence type="ECO:0000256" key="5">
    <source>
        <dbReference type="ARBA" id="ARBA00022827"/>
    </source>
</evidence>
<dbReference type="PRINTS" id="PR00411">
    <property type="entry name" value="PNDRDTASEI"/>
</dbReference>
<dbReference type="GO" id="GO:0016651">
    <property type="term" value="F:oxidoreductase activity, acting on NAD(P)H"/>
    <property type="evidence" value="ECO:0007669"/>
    <property type="project" value="TreeGrafter"/>
</dbReference>
<dbReference type="InterPro" id="IPR017941">
    <property type="entry name" value="Rieske_2Fe-2S"/>
</dbReference>
<dbReference type="CDD" id="cd03478">
    <property type="entry name" value="Rieske_AIFL_N"/>
    <property type="match status" value="1"/>
</dbReference>
<evidence type="ECO:0000256" key="1">
    <source>
        <dbReference type="ARBA" id="ARBA00001974"/>
    </source>
</evidence>
<evidence type="ECO:0000256" key="7">
    <source>
        <dbReference type="ARBA" id="ARBA00023004"/>
    </source>
</evidence>
<dbReference type="RefSeq" id="WP_186533991.1">
    <property type="nucleotide sequence ID" value="NZ_JABWQP020000010.1"/>
</dbReference>
<dbReference type="PROSITE" id="PS51296">
    <property type="entry name" value="RIESKE"/>
    <property type="match status" value="1"/>
</dbReference>
<reference evidence="10 12" key="1">
    <citation type="journal article" date="2020" name="Microorganisms">
        <title>Reliable Identification of Environmental Pseudomonas Isolates Using the rpoD Gene.</title>
        <authorList>
            <consortium name="The Broad Institute Genome Sequencing Platform"/>
            <person name="Girard L."/>
            <person name="Lood C."/>
            <person name="Rokni-Zadeh H."/>
            <person name="van Noort V."/>
            <person name="Lavigne R."/>
            <person name="De Mot R."/>
        </authorList>
    </citation>
    <scope>NUCLEOTIDE SEQUENCE</scope>
    <source>
        <strain evidence="10 12">SWRI153</strain>
    </source>
</reference>
<dbReference type="SUPFAM" id="SSF50022">
    <property type="entry name" value="ISP domain"/>
    <property type="match status" value="1"/>
</dbReference>
<keyword evidence="12" id="KW-1185">Reference proteome</keyword>
<comment type="caution">
    <text evidence="10">The sequence shown here is derived from an EMBL/GenBank/DDBJ whole genome shotgun (WGS) entry which is preliminary data.</text>
</comment>